<evidence type="ECO:0000256" key="6">
    <source>
        <dbReference type="ARBA" id="ARBA00023027"/>
    </source>
</evidence>
<evidence type="ECO:0000256" key="4">
    <source>
        <dbReference type="ARBA" id="ARBA00022857"/>
    </source>
</evidence>
<evidence type="ECO:0000256" key="3">
    <source>
        <dbReference type="ARBA" id="ARBA00022723"/>
    </source>
</evidence>
<evidence type="ECO:0000313" key="10">
    <source>
        <dbReference type="EMBL" id="MDT0349230.1"/>
    </source>
</evidence>
<dbReference type="Pfam" id="PF13685">
    <property type="entry name" value="Fe-ADH_2"/>
    <property type="match status" value="1"/>
</dbReference>
<protein>
    <submittedName>
        <fullName evidence="10">Iron-containing alcohol dehydrogenase</fullName>
    </submittedName>
</protein>
<evidence type="ECO:0000256" key="8">
    <source>
        <dbReference type="ARBA" id="ARBA00023209"/>
    </source>
</evidence>
<name>A0ABU2N5P7_9PSEU</name>
<keyword evidence="8" id="KW-0594">Phospholipid biosynthesis</keyword>
<keyword evidence="11" id="KW-1185">Reference proteome</keyword>
<keyword evidence="5" id="KW-0560">Oxidoreductase</keyword>
<dbReference type="Proteomes" id="UP001183202">
    <property type="component" value="Unassembled WGS sequence"/>
</dbReference>
<evidence type="ECO:0000256" key="1">
    <source>
        <dbReference type="ARBA" id="ARBA00022490"/>
    </source>
</evidence>
<keyword evidence="2" id="KW-0444">Lipid biosynthesis</keyword>
<evidence type="ECO:0000256" key="2">
    <source>
        <dbReference type="ARBA" id="ARBA00022516"/>
    </source>
</evidence>
<dbReference type="SUPFAM" id="SSF56796">
    <property type="entry name" value="Dehydroquinate synthase-like"/>
    <property type="match status" value="1"/>
</dbReference>
<keyword evidence="4" id="KW-0521">NADP</keyword>
<reference evidence="11" key="1">
    <citation type="submission" date="2023-07" db="EMBL/GenBank/DDBJ databases">
        <title>30 novel species of actinomycetes from the DSMZ collection.</title>
        <authorList>
            <person name="Nouioui I."/>
        </authorList>
    </citation>
    <scope>NUCLEOTIDE SEQUENCE [LARGE SCALE GENOMIC DNA]</scope>
    <source>
        <strain evidence="11">DSM 45834</strain>
    </source>
</reference>
<dbReference type="PANTHER" id="PTHR43616">
    <property type="entry name" value="GLYCEROL DEHYDROGENASE"/>
    <property type="match status" value="1"/>
</dbReference>
<accession>A0ABU2N5P7</accession>
<gene>
    <name evidence="10" type="ORF">RM445_06795</name>
</gene>
<dbReference type="EMBL" id="JAVREJ010000003">
    <property type="protein sequence ID" value="MDT0349230.1"/>
    <property type="molecule type" value="Genomic_DNA"/>
</dbReference>
<organism evidence="10 11">
    <name type="scientific">Pseudonocardia charpentierae</name>
    <dbReference type="NCBI Taxonomy" id="3075545"/>
    <lineage>
        <taxon>Bacteria</taxon>
        <taxon>Bacillati</taxon>
        <taxon>Actinomycetota</taxon>
        <taxon>Actinomycetes</taxon>
        <taxon>Pseudonocardiales</taxon>
        <taxon>Pseudonocardiaceae</taxon>
        <taxon>Pseudonocardia</taxon>
    </lineage>
</organism>
<evidence type="ECO:0000256" key="9">
    <source>
        <dbReference type="ARBA" id="ARBA00023264"/>
    </source>
</evidence>
<keyword evidence="6" id="KW-0520">NAD</keyword>
<evidence type="ECO:0000256" key="5">
    <source>
        <dbReference type="ARBA" id="ARBA00023002"/>
    </source>
</evidence>
<dbReference type="PANTHER" id="PTHR43616:SF5">
    <property type="entry name" value="GLYCEROL DEHYDROGENASE 1"/>
    <property type="match status" value="1"/>
</dbReference>
<dbReference type="InterPro" id="IPR016205">
    <property type="entry name" value="Glycerol_DH"/>
</dbReference>
<evidence type="ECO:0000256" key="7">
    <source>
        <dbReference type="ARBA" id="ARBA00023098"/>
    </source>
</evidence>
<dbReference type="Gene3D" id="1.20.1090.10">
    <property type="entry name" value="Dehydroquinate synthase-like - alpha domain"/>
    <property type="match status" value="1"/>
</dbReference>
<comment type="caution">
    <text evidence="10">The sequence shown here is derived from an EMBL/GenBank/DDBJ whole genome shotgun (WGS) entry which is preliminary data.</text>
</comment>
<dbReference type="InterPro" id="IPR032837">
    <property type="entry name" value="G1PDH"/>
</dbReference>
<proteinExistence type="predicted"/>
<dbReference type="RefSeq" id="WP_311555215.1">
    <property type="nucleotide sequence ID" value="NZ_JAVREJ010000003.1"/>
</dbReference>
<dbReference type="Gene3D" id="3.40.50.1970">
    <property type="match status" value="1"/>
</dbReference>
<sequence>MTGLDPGRAGAYIARWDLPLRAVESGPGALATLPAVLDRFVPVADLALVVDGTPITYPGGDVVAAVRGLLPAGTPTRTVTALAGEHGTVLDEPTVAAGVAAAKGASLLLSVGSGTVTDLAKQVASELDVPVVVVQTAASVNGYADSLSVLVRNGAKRTGPSTWPSALIIDHDVLRAAPDRLTRAGVGDAAAAWCSPADWYLACALGLDRAFDGEVLQPVLDAAEVMLSADPATPEALTALADTLTLGGLAIGATGTTASLSGCEHLISHLLDMAAMADGTEHDLHGAQVGVASVVSAALWEIALEDDGVGALTASDLAPPDDLRARVEECWMDLDPTGRLGAECWAAVERKFTTWEEQRGGTSRFLGDWAAHEETLHRYAYAPEVPARALERWGAPLRFADLTPAVDPERARWALRCLPFMRDRFTLADLLLLAGRWNDELVERVLDRAARTGGGL</sequence>
<keyword evidence="1" id="KW-0963">Cytoplasm</keyword>
<keyword evidence="3" id="KW-0479">Metal-binding</keyword>
<keyword evidence="7" id="KW-0443">Lipid metabolism</keyword>
<keyword evidence="9" id="KW-1208">Phospholipid metabolism</keyword>
<evidence type="ECO:0000313" key="11">
    <source>
        <dbReference type="Proteomes" id="UP001183202"/>
    </source>
</evidence>